<keyword evidence="1" id="KW-0436">Ligase</keyword>
<keyword evidence="2" id="KW-1185">Reference proteome</keyword>
<dbReference type="GO" id="GO:0009187">
    <property type="term" value="P:cyclic nucleotide metabolic process"/>
    <property type="evidence" value="ECO:0007669"/>
    <property type="project" value="TreeGrafter"/>
</dbReference>
<evidence type="ECO:0000313" key="2">
    <source>
        <dbReference type="Proteomes" id="UP000295573"/>
    </source>
</evidence>
<dbReference type="Gene3D" id="3.90.1140.10">
    <property type="entry name" value="Cyclic phosphodiesterase"/>
    <property type="match status" value="1"/>
</dbReference>
<dbReference type="SUPFAM" id="SSF55144">
    <property type="entry name" value="LigT-like"/>
    <property type="match status" value="1"/>
</dbReference>
<dbReference type="GO" id="GO:0004113">
    <property type="term" value="F:2',3'-cyclic-nucleotide 3'-phosphodiesterase activity"/>
    <property type="evidence" value="ECO:0007669"/>
    <property type="project" value="TreeGrafter"/>
</dbReference>
<organism evidence="1 2">
    <name type="scientific">Kribbella antiqua</name>
    <dbReference type="NCBI Taxonomy" id="2512217"/>
    <lineage>
        <taxon>Bacteria</taxon>
        <taxon>Bacillati</taxon>
        <taxon>Actinomycetota</taxon>
        <taxon>Actinomycetes</taxon>
        <taxon>Propionibacteriales</taxon>
        <taxon>Kribbellaceae</taxon>
        <taxon>Kribbella</taxon>
    </lineage>
</organism>
<protein>
    <submittedName>
        <fullName evidence="1">2'-5' RNA ligase</fullName>
    </submittedName>
</protein>
<dbReference type="InterPro" id="IPR012386">
    <property type="entry name" value="Cyclic-nucl_3Pdiesterase"/>
</dbReference>
<proteinExistence type="predicted"/>
<comment type="caution">
    <text evidence="1">The sequence shown here is derived from an EMBL/GenBank/DDBJ whole genome shotgun (WGS) entry which is preliminary data.</text>
</comment>
<dbReference type="PANTHER" id="PTHR28141">
    <property type="entry name" value="2',3'-CYCLIC-NUCLEOTIDE 3'-PHOSPHODIESTERASE"/>
    <property type="match status" value="1"/>
</dbReference>
<name>A0A4R2I808_9ACTN</name>
<dbReference type="Pfam" id="PF13563">
    <property type="entry name" value="2_5_RNA_ligase2"/>
    <property type="match status" value="1"/>
</dbReference>
<dbReference type="EMBL" id="SLWR01000017">
    <property type="protein sequence ID" value="TCO40483.1"/>
    <property type="molecule type" value="Genomic_DNA"/>
</dbReference>
<dbReference type="Proteomes" id="UP000295573">
    <property type="component" value="Unassembled WGS sequence"/>
</dbReference>
<accession>A0A4R2I808</accession>
<gene>
    <name evidence="1" type="ORF">EV646_11723</name>
</gene>
<dbReference type="InterPro" id="IPR009097">
    <property type="entry name" value="Cyclic_Pdiesterase"/>
</dbReference>
<reference evidence="1 2" key="1">
    <citation type="journal article" date="2015" name="Stand. Genomic Sci.">
        <title>Genomic Encyclopedia of Bacterial and Archaeal Type Strains, Phase III: the genomes of soil and plant-associated and newly described type strains.</title>
        <authorList>
            <person name="Whitman W.B."/>
            <person name="Woyke T."/>
            <person name="Klenk H.P."/>
            <person name="Zhou Y."/>
            <person name="Lilburn T.G."/>
            <person name="Beck B.J."/>
            <person name="De Vos P."/>
            <person name="Vandamme P."/>
            <person name="Eisen J.A."/>
            <person name="Garrity G."/>
            <person name="Hugenholtz P."/>
            <person name="Kyrpides N.C."/>
        </authorList>
    </citation>
    <scope>NUCLEOTIDE SEQUENCE [LARGE SCALE GENOMIC DNA]</scope>
    <source>
        <strain evidence="1 2">VKM Ac-2541</strain>
    </source>
</reference>
<evidence type="ECO:0000313" key="1">
    <source>
        <dbReference type="EMBL" id="TCO40483.1"/>
    </source>
</evidence>
<dbReference type="AlphaFoldDB" id="A0A4R2I808"/>
<dbReference type="OrthoDB" id="9788657at2"/>
<dbReference type="PANTHER" id="PTHR28141:SF1">
    <property type="entry name" value="2',3'-CYCLIC-NUCLEOTIDE 3'-PHOSPHODIESTERASE"/>
    <property type="match status" value="1"/>
</dbReference>
<dbReference type="RefSeq" id="WP_132156635.1">
    <property type="nucleotide sequence ID" value="NZ_SLWR01000017.1"/>
</dbReference>
<dbReference type="GO" id="GO:0016874">
    <property type="term" value="F:ligase activity"/>
    <property type="evidence" value="ECO:0007669"/>
    <property type="project" value="UniProtKB-KW"/>
</dbReference>
<sequence length="177" mass="19331">MTALMTWLVPAAGRVRGHLVATIDSLAAEQDAARFHPHVTLAPTFDSALDAAGQTLGSLVADTPPVDLTFTAVGHEQTYFRALYLQAEPSAQLMALHEAAQRAWALDPWPFMPHLSLLYSDIPDAAKHTIIDGMRIRLPLTVRFDAIELWAGDDPEVRGWYRVARAPFAGLSQGAPH</sequence>